<name>A0A5J5HM14_9BACI</name>
<reference evidence="1 2" key="1">
    <citation type="submission" date="2019-09" db="EMBL/GenBank/DDBJ databases">
        <title>Whole genome sequences of isolates from the Mars Exploration Rovers.</title>
        <authorList>
            <person name="Seuylemezian A."/>
            <person name="Vaishampayan P."/>
        </authorList>
    </citation>
    <scope>NUCLEOTIDE SEQUENCE [LARGE SCALE GENOMIC DNA]</scope>
    <source>
        <strain evidence="1 2">MER_TA_151</strain>
    </source>
</reference>
<evidence type="ECO:0000313" key="2">
    <source>
        <dbReference type="Proteomes" id="UP000326671"/>
    </source>
</evidence>
<dbReference type="OrthoDB" id="2695569at2"/>
<dbReference type="EMBL" id="VYKL01000026">
    <property type="protein sequence ID" value="KAA9021590.1"/>
    <property type="molecule type" value="Genomic_DNA"/>
</dbReference>
<organism evidence="1 2">
    <name type="scientific">Niallia endozanthoxylica</name>
    <dbReference type="NCBI Taxonomy" id="2036016"/>
    <lineage>
        <taxon>Bacteria</taxon>
        <taxon>Bacillati</taxon>
        <taxon>Bacillota</taxon>
        <taxon>Bacilli</taxon>
        <taxon>Bacillales</taxon>
        <taxon>Bacillaceae</taxon>
        <taxon>Niallia</taxon>
    </lineage>
</organism>
<accession>A0A5J5HM14</accession>
<keyword evidence="2" id="KW-1185">Reference proteome</keyword>
<evidence type="ECO:0008006" key="3">
    <source>
        <dbReference type="Google" id="ProtNLM"/>
    </source>
</evidence>
<evidence type="ECO:0000313" key="1">
    <source>
        <dbReference type="EMBL" id="KAA9021590.1"/>
    </source>
</evidence>
<dbReference type="Proteomes" id="UP000326671">
    <property type="component" value="Unassembled WGS sequence"/>
</dbReference>
<protein>
    <recommendedName>
        <fullName evidence="3">PD-(D/E)XK endonuclease-like domain-containing protein</fullName>
    </recommendedName>
</protein>
<comment type="caution">
    <text evidence="1">The sequence shown here is derived from an EMBL/GenBank/DDBJ whole genome shotgun (WGS) entry which is preliminary data.</text>
</comment>
<dbReference type="RefSeq" id="WP_150441118.1">
    <property type="nucleotide sequence ID" value="NZ_VYKL01000026.1"/>
</dbReference>
<proteinExistence type="predicted"/>
<gene>
    <name evidence="1" type="ORF">F4V44_16505</name>
</gene>
<sequence length="262" mass="30560">MSLEFPNITVKTIAYDYLKSFIKCPYPFYYQHLLSFDSRQVTWKQAVQSVINHVIGDYQQLPMHAQNQVSILELIDQYWKRVNPLLFESKVDFYLVLAKTTDHLLQFLSQKSSVNPSLFLFGKFECLNEELEKSLSLTIEVGEWSAQSFTIKKFLLEAEEELIHLYKLLLAVFSYLTLGKLPEKIEIITLLDGDCHTFSPTMRHVKEGTEYLQYMKNFFQHPKSSTHTKPQTEYISCPFTNKCIDVSTLTSETKIPSINDFH</sequence>
<dbReference type="AlphaFoldDB" id="A0A5J5HM14"/>